<organism evidence="3 4">
    <name type="scientific">Hyphopichia burtonii NRRL Y-1933</name>
    <dbReference type="NCBI Taxonomy" id="984485"/>
    <lineage>
        <taxon>Eukaryota</taxon>
        <taxon>Fungi</taxon>
        <taxon>Dikarya</taxon>
        <taxon>Ascomycota</taxon>
        <taxon>Saccharomycotina</taxon>
        <taxon>Pichiomycetes</taxon>
        <taxon>Debaryomycetaceae</taxon>
        <taxon>Hyphopichia</taxon>
    </lineage>
</organism>
<dbReference type="Gene3D" id="2.30.180.10">
    <property type="entry name" value="FAS1 domain"/>
    <property type="match status" value="1"/>
</dbReference>
<dbReference type="PROSITE" id="PS50213">
    <property type="entry name" value="FAS1"/>
    <property type="match status" value="1"/>
</dbReference>
<dbReference type="Proteomes" id="UP000095085">
    <property type="component" value="Unassembled WGS sequence"/>
</dbReference>
<keyword evidence="1" id="KW-0732">Signal</keyword>
<evidence type="ECO:0000313" key="4">
    <source>
        <dbReference type="Proteomes" id="UP000095085"/>
    </source>
</evidence>
<dbReference type="PANTHER" id="PTHR28156">
    <property type="entry name" value="FAS1 DOMAIN-CONTAINING PROTEIN YDR262W"/>
    <property type="match status" value="1"/>
</dbReference>
<dbReference type="SUPFAM" id="SSF82153">
    <property type="entry name" value="FAS1 domain"/>
    <property type="match status" value="1"/>
</dbReference>
<feature type="domain" description="FAS1" evidence="2">
    <location>
        <begin position="1"/>
        <end position="118"/>
    </location>
</feature>
<evidence type="ECO:0000256" key="1">
    <source>
        <dbReference type="ARBA" id="ARBA00022729"/>
    </source>
</evidence>
<accession>A0A1E4RE07</accession>
<dbReference type="GeneID" id="30996269"/>
<sequence length="121" mass="13294">MVIIAPTNNALEFKLNGLKPWEFPNPIQDDDSDEKVIHDNLNSFLSGHVIKSIDSLNQNDDHLKSNIIEGTLINGESVLIKQDANTGAYQIGLNGGFVPVINSILTNNGYLFIIDDVLVHP</sequence>
<dbReference type="EMBL" id="KV454544">
    <property type="protein sequence ID" value="ODV65473.1"/>
    <property type="molecule type" value="Genomic_DNA"/>
</dbReference>
<dbReference type="AlphaFoldDB" id="A0A1E4RE07"/>
<dbReference type="InterPro" id="IPR036378">
    <property type="entry name" value="FAS1_dom_sf"/>
</dbReference>
<evidence type="ECO:0000313" key="3">
    <source>
        <dbReference type="EMBL" id="ODV65473.1"/>
    </source>
</evidence>
<name>A0A1E4RE07_9ASCO</name>
<dbReference type="OrthoDB" id="5551751at2759"/>
<dbReference type="PANTHER" id="PTHR28156:SF1">
    <property type="entry name" value="FAS1 DOMAIN-CONTAINING PROTEIN YDR262W"/>
    <property type="match status" value="1"/>
</dbReference>
<dbReference type="InterPro" id="IPR040200">
    <property type="entry name" value="Mug57-like"/>
</dbReference>
<dbReference type="STRING" id="984485.A0A1E4RE07"/>
<evidence type="ECO:0000259" key="2">
    <source>
        <dbReference type="PROSITE" id="PS50213"/>
    </source>
</evidence>
<dbReference type="InterPro" id="IPR000782">
    <property type="entry name" value="FAS1_domain"/>
</dbReference>
<proteinExistence type="predicted"/>
<dbReference type="RefSeq" id="XP_020074540.1">
    <property type="nucleotide sequence ID" value="XM_020221720.1"/>
</dbReference>
<keyword evidence="4" id="KW-1185">Reference proteome</keyword>
<protein>
    <recommendedName>
        <fullName evidence="2">FAS1 domain-containing protein</fullName>
    </recommendedName>
</protein>
<gene>
    <name evidence="3" type="ORF">HYPBUDRAFT_153769</name>
</gene>
<reference evidence="4" key="1">
    <citation type="submission" date="2016-05" db="EMBL/GenBank/DDBJ databases">
        <title>Comparative genomics of biotechnologically important yeasts.</title>
        <authorList>
            <consortium name="DOE Joint Genome Institute"/>
            <person name="Riley R."/>
            <person name="Haridas S."/>
            <person name="Wolfe K.H."/>
            <person name="Lopes M.R."/>
            <person name="Hittinger C.T."/>
            <person name="Goker M."/>
            <person name="Salamov A."/>
            <person name="Wisecaver J."/>
            <person name="Long T.M."/>
            <person name="Aerts A.L."/>
            <person name="Barry K."/>
            <person name="Choi C."/>
            <person name="Clum A."/>
            <person name="Coughlan A.Y."/>
            <person name="Deshpande S."/>
            <person name="Douglass A.P."/>
            <person name="Hanson S.J."/>
            <person name="Klenk H.-P."/>
            <person name="Labutti K."/>
            <person name="Lapidus A."/>
            <person name="Lindquist E."/>
            <person name="Lipzen A."/>
            <person name="Meier-Kolthoff J.P."/>
            <person name="Ohm R.A."/>
            <person name="Otillar R.P."/>
            <person name="Pangilinan J."/>
            <person name="Peng Y."/>
            <person name="Rokas A."/>
            <person name="Rosa C.A."/>
            <person name="Scheuner C."/>
            <person name="Sibirny A.A."/>
            <person name="Slot J.C."/>
            <person name="Stielow J.B."/>
            <person name="Sun H."/>
            <person name="Kurtzman C.P."/>
            <person name="Blackwell M."/>
            <person name="Grigoriev I.V."/>
            <person name="Jeffries T.W."/>
        </authorList>
    </citation>
    <scope>NUCLEOTIDE SEQUENCE [LARGE SCALE GENOMIC DNA]</scope>
    <source>
        <strain evidence="4">NRRL Y-1933</strain>
    </source>
</reference>